<proteinExistence type="predicted"/>
<protein>
    <recommendedName>
        <fullName evidence="2">Pyridoxamine 5'-phosphate oxidase Alr4036 family FMN-binding domain-containing protein</fullName>
    </recommendedName>
</protein>
<sequence>MALWKQRLQSSLQKNAHLVYSKYVQLATCKQMPDGSWRPSNRTVVFRGFLEEGDELTFVTDKRSHKVSELAVNPAAEVAWYFPESREQYRLVGELQVVGSGHPDAALLAARQAAWGKMSDGGRSQFAWPDPGTPRDPDPEVFKRPTPGPDQPPLDTFCLLVLRVHEVDLVNLFDNYRARFLPSSADGGGWSMSEVNP</sequence>
<feature type="region of interest" description="Disordered" evidence="1">
    <location>
        <begin position="120"/>
        <end position="150"/>
    </location>
</feature>
<gene>
    <name evidence="3" type="ORF">CLEI1391_LOCUS16900</name>
</gene>
<evidence type="ECO:0000256" key="1">
    <source>
        <dbReference type="SAM" id="MobiDB-lite"/>
    </source>
</evidence>
<dbReference type="AlphaFoldDB" id="A0A7S0S1A2"/>
<dbReference type="GO" id="GO:0010181">
    <property type="term" value="F:FMN binding"/>
    <property type="evidence" value="ECO:0007669"/>
    <property type="project" value="InterPro"/>
</dbReference>
<dbReference type="UniPathway" id="UPA01068">
    <property type="reaction ID" value="UER00304"/>
</dbReference>
<dbReference type="PANTHER" id="PTHR28243">
    <property type="entry name" value="AGL049CP"/>
    <property type="match status" value="1"/>
</dbReference>
<dbReference type="Pfam" id="PF12766">
    <property type="entry name" value="Pyridox_oxase_2"/>
    <property type="match status" value="1"/>
</dbReference>
<dbReference type="SUPFAM" id="SSF50475">
    <property type="entry name" value="FMN-binding split barrel"/>
    <property type="match status" value="1"/>
</dbReference>
<organism evidence="3">
    <name type="scientific">Chlamydomonas leiostraca</name>
    <dbReference type="NCBI Taxonomy" id="1034604"/>
    <lineage>
        <taxon>Eukaryota</taxon>
        <taxon>Viridiplantae</taxon>
        <taxon>Chlorophyta</taxon>
        <taxon>core chlorophytes</taxon>
        <taxon>Chlorophyceae</taxon>
        <taxon>CS clade</taxon>
        <taxon>Chlamydomonadales</taxon>
        <taxon>Chlamydomonadaceae</taxon>
        <taxon>Chlamydomonas</taxon>
    </lineage>
</organism>
<feature type="domain" description="Pyridoxamine 5'-phosphate oxidase Alr4036 family FMN-binding" evidence="2">
    <location>
        <begin position="1"/>
        <end position="98"/>
    </location>
</feature>
<dbReference type="InterPro" id="IPR024624">
    <property type="entry name" value="Pyridox_Oxase_Alr4036_FMN-bd"/>
</dbReference>
<evidence type="ECO:0000313" key="3">
    <source>
        <dbReference type="EMBL" id="CAD8692717.1"/>
    </source>
</evidence>
<name>A0A7S0S1A2_9CHLO</name>
<evidence type="ECO:0000259" key="2">
    <source>
        <dbReference type="Pfam" id="PF12766"/>
    </source>
</evidence>
<accession>A0A7S0S1A2</accession>
<dbReference type="Gene3D" id="2.30.110.10">
    <property type="entry name" value="Electron Transport, Fmn-binding Protein, Chain A"/>
    <property type="match status" value="1"/>
</dbReference>
<reference evidence="3" key="1">
    <citation type="submission" date="2021-01" db="EMBL/GenBank/DDBJ databases">
        <authorList>
            <person name="Corre E."/>
            <person name="Pelletier E."/>
            <person name="Niang G."/>
            <person name="Scheremetjew M."/>
            <person name="Finn R."/>
            <person name="Kale V."/>
            <person name="Holt S."/>
            <person name="Cochrane G."/>
            <person name="Meng A."/>
            <person name="Brown T."/>
            <person name="Cohen L."/>
        </authorList>
    </citation>
    <scope>NUCLEOTIDE SEQUENCE</scope>
    <source>
        <strain evidence="3">SAG 11-49</strain>
    </source>
</reference>
<dbReference type="InterPro" id="IPR012349">
    <property type="entry name" value="Split_barrel_FMN-bd"/>
</dbReference>
<dbReference type="PANTHER" id="PTHR28243:SF1">
    <property type="entry name" value="PYRIDOXAMINE 5'-PHOSPHATE OXIDASE ALR4036 FAMILY FMN-BINDING DOMAIN-CONTAINING PROTEIN"/>
    <property type="match status" value="1"/>
</dbReference>
<feature type="compositionally biased region" description="Basic and acidic residues" evidence="1">
    <location>
        <begin position="133"/>
        <end position="143"/>
    </location>
</feature>
<dbReference type="EMBL" id="HBFB01030264">
    <property type="protein sequence ID" value="CAD8692717.1"/>
    <property type="molecule type" value="Transcribed_RNA"/>
</dbReference>